<evidence type="ECO:0000313" key="4">
    <source>
        <dbReference type="Proteomes" id="UP001438707"/>
    </source>
</evidence>
<evidence type="ECO:0000313" key="3">
    <source>
        <dbReference type="EMBL" id="KAK9837893.1"/>
    </source>
</evidence>
<protein>
    <recommendedName>
        <fullName evidence="2">YCII-related domain-containing protein</fullName>
    </recommendedName>
</protein>
<evidence type="ECO:0000256" key="1">
    <source>
        <dbReference type="SAM" id="MobiDB-lite"/>
    </source>
</evidence>
<dbReference type="PANTHER" id="PTHR33606">
    <property type="entry name" value="PROTEIN YCII"/>
    <property type="match status" value="1"/>
</dbReference>
<accession>A0AAW1RVQ0</accession>
<dbReference type="AlphaFoldDB" id="A0AAW1RVQ0"/>
<comment type="caution">
    <text evidence="3">The sequence shown here is derived from an EMBL/GenBank/DDBJ whole genome shotgun (WGS) entry which is preliminary data.</text>
</comment>
<feature type="domain" description="YCII-related" evidence="2">
    <location>
        <begin position="15"/>
        <end position="86"/>
    </location>
</feature>
<dbReference type="EMBL" id="JALJOS010000006">
    <property type="protein sequence ID" value="KAK9837893.1"/>
    <property type="molecule type" value="Genomic_DNA"/>
</dbReference>
<dbReference type="Proteomes" id="UP001438707">
    <property type="component" value="Unassembled WGS sequence"/>
</dbReference>
<dbReference type="InterPro" id="IPR051807">
    <property type="entry name" value="Sec-metab_biosynth-assoc"/>
</dbReference>
<proteinExistence type="predicted"/>
<keyword evidence="4" id="KW-1185">Reference proteome</keyword>
<dbReference type="Gene3D" id="3.30.70.1060">
    <property type="entry name" value="Dimeric alpha+beta barrel"/>
    <property type="match status" value="1"/>
</dbReference>
<dbReference type="SUPFAM" id="SSF54909">
    <property type="entry name" value="Dimeric alpha+beta barrel"/>
    <property type="match status" value="1"/>
</dbReference>
<name>A0AAW1RVQ0_9CHLO</name>
<gene>
    <name evidence="3" type="ORF">WJX74_007400</name>
</gene>
<reference evidence="3 4" key="1">
    <citation type="journal article" date="2024" name="Nat. Commun.">
        <title>Phylogenomics reveals the evolutionary origins of lichenization in chlorophyte algae.</title>
        <authorList>
            <person name="Puginier C."/>
            <person name="Libourel C."/>
            <person name="Otte J."/>
            <person name="Skaloud P."/>
            <person name="Haon M."/>
            <person name="Grisel S."/>
            <person name="Petersen M."/>
            <person name="Berrin J.G."/>
            <person name="Delaux P.M."/>
            <person name="Dal Grande F."/>
            <person name="Keller J."/>
        </authorList>
    </citation>
    <scope>NUCLEOTIDE SEQUENCE [LARGE SCALE GENOMIC DNA]</scope>
    <source>
        <strain evidence="3 4">SAG 2145</strain>
    </source>
</reference>
<organism evidence="3 4">
    <name type="scientific">Apatococcus lobatus</name>
    <dbReference type="NCBI Taxonomy" id="904363"/>
    <lineage>
        <taxon>Eukaryota</taxon>
        <taxon>Viridiplantae</taxon>
        <taxon>Chlorophyta</taxon>
        <taxon>core chlorophytes</taxon>
        <taxon>Trebouxiophyceae</taxon>
        <taxon>Chlorellales</taxon>
        <taxon>Chlorellaceae</taxon>
        <taxon>Apatococcus</taxon>
    </lineage>
</organism>
<sequence>MAGTSAPCLQILQYKYVEDILERRGPHREAHLKAAADQVKAGSCLIAGASGNPPSGALFVFKGKSSKEIEEFVKADPYIKAGLVSDWQAESMQQCASPMQGRPVHEPSTEKDVAAAQASPSAHEQLVKFVQQFREGPSWQTGAPEMSS</sequence>
<dbReference type="InterPro" id="IPR005545">
    <property type="entry name" value="YCII"/>
</dbReference>
<feature type="region of interest" description="Disordered" evidence="1">
    <location>
        <begin position="97"/>
        <end position="120"/>
    </location>
</feature>
<dbReference type="Pfam" id="PF03795">
    <property type="entry name" value="YCII"/>
    <property type="match status" value="1"/>
</dbReference>
<evidence type="ECO:0000259" key="2">
    <source>
        <dbReference type="Pfam" id="PF03795"/>
    </source>
</evidence>
<feature type="compositionally biased region" description="Basic and acidic residues" evidence="1">
    <location>
        <begin position="103"/>
        <end position="113"/>
    </location>
</feature>
<dbReference type="InterPro" id="IPR011008">
    <property type="entry name" value="Dimeric_a/b-barrel"/>
</dbReference>
<dbReference type="PANTHER" id="PTHR33606:SF3">
    <property type="entry name" value="PROTEIN YCII"/>
    <property type="match status" value="1"/>
</dbReference>